<proteinExistence type="predicted"/>
<sequence>MLKLSQLPRRVLRRPSTLKTLLTPSQLKASPGDMSFPVFPIVGELF</sequence>
<dbReference type="EMBL" id="GBRH01274460">
    <property type="protein sequence ID" value="JAD23435.1"/>
    <property type="molecule type" value="Transcribed_RNA"/>
</dbReference>
<evidence type="ECO:0000313" key="1">
    <source>
        <dbReference type="EMBL" id="JAD23435.1"/>
    </source>
</evidence>
<dbReference type="AlphaFoldDB" id="A0A0A8YCY2"/>
<protein>
    <submittedName>
        <fullName evidence="1">Uncharacterized protein</fullName>
    </submittedName>
</protein>
<reference evidence="1" key="2">
    <citation type="journal article" date="2015" name="Data Brief">
        <title>Shoot transcriptome of the giant reed, Arundo donax.</title>
        <authorList>
            <person name="Barrero R.A."/>
            <person name="Guerrero F.D."/>
            <person name="Moolhuijzen P."/>
            <person name="Goolsby J.A."/>
            <person name="Tidwell J."/>
            <person name="Bellgard S.E."/>
            <person name="Bellgard M.I."/>
        </authorList>
    </citation>
    <scope>NUCLEOTIDE SEQUENCE</scope>
    <source>
        <tissue evidence="1">Shoot tissue taken approximately 20 cm above the soil surface</tissue>
    </source>
</reference>
<accession>A0A0A8YCY2</accession>
<organism evidence="1">
    <name type="scientific">Arundo donax</name>
    <name type="common">Giant reed</name>
    <name type="synonym">Donax arundinaceus</name>
    <dbReference type="NCBI Taxonomy" id="35708"/>
    <lineage>
        <taxon>Eukaryota</taxon>
        <taxon>Viridiplantae</taxon>
        <taxon>Streptophyta</taxon>
        <taxon>Embryophyta</taxon>
        <taxon>Tracheophyta</taxon>
        <taxon>Spermatophyta</taxon>
        <taxon>Magnoliopsida</taxon>
        <taxon>Liliopsida</taxon>
        <taxon>Poales</taxon>
        <taxon>Poaceae</taxon>
        <taxon>PACMAD clade</taxon>
        <taxon>Arundinoideae</taxon>
        <taxon>Arundineae</taxon>
        <taxon>Arundo</taxon>
    </lineage>
</organism>
<reference evidence="1" key="1">
    <citation type="submission" date="2014-09" db="EMBL/GenBank/DDBJ databases">
        <authorList>
            <person name="Magalhaes I.L.F."/>
            <person name="Oliveira U."/>
            <person name="Santos F.R."/>
            <person name="Vidigal T.H.D.A."/>
            <person name="Brescovit A.D."/>
            <person name="Santos A.J."/>
        </authorList>
    </citation>
    <scope>NUCLEOTIDE SEQUENCE</scope>
    <source>
        <tissue evidence="1">Shoot tissue taken approximately 20 cm above the soil surface</tissue>
    </source>
</reference>
<name>A0A0A8YCY2_ARUDO</name>